<evidence type="ECO:0000256" key="1">
    <source>
        <dbReference type="SAM" id="MobiDB-lite"/>
    </source>
</evidence>
<reference evidence="2 3" key="1">
    <citation type="submission" date="2019-06" db="EMBL/GenBank/DDBJ databases">
        <authorList>
            <person name="Broberg M."/>
        </authorList>
    </citation>
    <scope>NUCLEOTIDE SEQUENCE [LARGE SCALE GENOMIC DNA]</scope>
</reference>
<name>A0ABY6V005_BIOOC</name>
<sequence>MGEPQYNCQATVWLFKDEQDNVFQSPQRYLSKKHIVRYMTGEKTERATFRNTSRCRRTEKRMWTDAHGCSIASRPGGSQYRGERLWVIGFCKRYPGWVRVISLDTERCFRAEMRAISFVPRFQTVDSSGREHYITPVAPDWFVQWPVGQPELVERKEGPWPDEPTFEAALRKQNFRDEWAMLSGFTSGPGMMSAEQWARENEFEKHASKTLEEVLGTSFRGESAVTDHRPHTYSLPIRPSAQS</sequence>
<organism evidence="2 3">
    <name type="scientific">Bionectria ochroleuca</name>
    <name type="common">Gliocladium roseum</name>
    <dbReference type="NCBI Taxonomy" id="29856"/>
    <lineage>
        <taxon>Eukaryota</taxon>
        <taxon>Fungi</taxon>
        <taxon>Dikarya</taxon>
        <taxon>Ascomycota</taxon>
        <taxon>Pezizomycotina</taxon>
        <taxon>Sordariomycetes</taxon>
        <taxon>Hypocreomycetidae</taxon>
        <taxon>Hypocreales</taxon>
        <taxon>Bionectriaceae</taxon>
        <taxon>Clonostachys</taxon>
    </lineage>
</organism>
<dbReference type="Proteomes" id="UP000766486">
    <property type="component" value="Unassembled WGS sequence"/>
</dbReference>
<keyword evidence="3" id="KW-1185">Reference proteome</keyword>
<feature type="region of interest" description="Disordered" evidence="1">
    <location>
        <begin position="219"/>
        <end position="243"/>
    </location>
</feature>
<evidence type="ECO:0000313" key="2">
    <source>
        <dbReference type="EMBL" id="VUC37023.1"/>
    </source>
</evidence>
<dbReference type="EMBL" id="CABFNS010000936">
    <property type="protein sequence ID" value="VUC37023.1"/>
    <property type="molecule type" value="Genomic_DNA"/>
</dbReference>
<evidence type="ECO:0000313" key="3">
    <source>
        <dbReference type="Proteomes" id="UP000766486"/>
    </source>
</evidence>
<accession>A0ABY6V005</accession>
<gene>
    <name evidence="2" type="ORF">CLO192961_LOCUS462790</name>
</gene>
<comment type="caution">
    <text evidence="2">The sequence shown here is derived from an EMBL/GenBank/DDBJ whole genome shotgun (WGS) entry which is preliminary data.</text>
</comment>
<proteinExistence type="predicted"/>
<protein>
    <submittedName>
        <fullName evidence="2">Uncharacterized protein</fullName>
    </submittedName>
</protein>